<evidence type="ECO:0000256" key="7">
    <source>
        <dbReference type="ARBA" id="ARBA00022833"/>
    </source>
</evidence>
<dbReference type="Proteomes" id="UP001187531">
    <property type="component" value="Unassembled WGS sequence"/>
</dbReference>
<dbReference type="Pfam" id="PF12906">
    <property type="entry name" value="RINGv"/>
    <property type="match status" value="1"/>
</dbReference>
<dbReference type="PROSITE" id="PS50089">
    <property type="entry name" value="ZF_RING_2"/>
    <property type="match status" value="1"/>
</dbReference>
<evidence type="ECO:0000256" key="1">
    <source>
        <dbReference type="ARBA" id="ARBA00004141"/>
    </source>
</evidence>
<keyword evidence="2" id="KW-0808">Transferase</keyword>
<dbReference type="GO" id="GO:0004842">
    <property type="term" value="F:ubiquitin-protein transferase activity"/>
    <property type="evidence" value="ECO:0007669"/>
    <property type="project" value="TreeGrafter"/>
</dbReference>
<evidence type="ECO:0000256" key="2">
    <source>
        <dbReference type="ARBA" id="ARBA00022679"/>
    </source>
</evidence>
<keyword evidence="8 12" id="KW-1133">Transmembrane helix</keyword>
<feature type="region of interest" description="Disordered" evidence="11">
    <location>
        <begin position="114"/>
        <end position="195"/>
    </location>
</feature>
<proteinExistence type="predicted"/>
<dbReference type="AlphaFoldDB" id="A0AA88IC09"/>
<evidence type="ECO:0000313" key="16">
    <source>
        <dbReference type="Proteomes" id="UP001187531"/>
    </source>
</evidence>
<keyword evidence="6" id="KW-0833">Ubl conjugation pathway</keyword>
<feature type="domain" description="RING-CH-type" evidence="14">
    <location>
        <begin position="222"/>
        <end position="282"/>
    </location>
</feature>
<keyword evidence="5 10" id="KW-0863">Zinc-finger</keyword>
<evidence type="ECO:0000256" key="6">
    <source>
        <dbReference type="ARBA" id="ARBA00022786"/>
    </source>
</evidence>
<evidence type="ECO:0000256" key="11">
    <source>
        <dbReference type="SAM" id="MobiDB-lite"/>
    </source>
</evidence>
<feature type="transmembrane region" description="Helical" evidence="12">
    <location>
        <begin position="390"/>
        <end position="408"/>
    </location>
</feature>
<feature type="transmembrane region" description="Helical" evidence="12">
    <location>
        <begin position="290"/>
        <end position="313"/>
    </location>
</feature>
<dbReference type="EMBL" id="JAVRJZ010000009">
    <property type="protein sequence ID" value="KAK2718427.1"/>
    <property type="molecule type" value="Genomic_DNA"/>
</dbReference>
<evidence type="ECO:0000256" key="5">
    <source>
        <dbReference type="ARBA" id="ARBA00022771"/>
    </source>
</evidence>
<protein>
    <recommendedName>
        <fullName evidence="17">RING-CH-type domain-containing protein</fullName>
    </recommendedName>
</protein>
<dbReference type="InterPro" id="IPR011016">
    <property type="entry name" value="Znf_RING-CH"/>
</dbReference>
<dbReference type="PROSITE" id="PS51292">
    <property type="entry name" value="ZF_RING_CH"/>
    <property type="match status" value="1"/>
</dbReference>
<feature type="compositionally biased region" description="Basic and acidic residues" evidence="11">
    <location>
        <begin position="121"/>
        <end position="136"/>
    </location>
</feature>
<evidence type="ECO:0000256" key="4">
    <source>
        <dbReference type="ARBA" id="ARBA00022723"/>
    </source>
</evidence>
<comment type="caution">
    <text evidence="15">The sequence shown here is derived from an EMBL/GenBank/DDBJ whole genome shotgun (WGS) entry which is preliminary data.</text>
</comment>
<accession>A0AA88IC09</accession>
<keyword evidence="16" id="KW-1185">Reference proteome</keyword>
<evidence type="ECO:0000256" key="12">
    <source>
        <dbReference type="SAM" id="Phobius"/>
    </source>
</evidence>
<dbReference type="InterPro" id="IPR001841">
    <property type="entry name" value="Znf_RING"/>
</dbReference>
<sequence>MDPYSSQGSLDTLSKELNLPSKSVWFSSQKLKHMQEESVLTQGTAFNPFPQPTPEFEALRYRIQLSQRLFELQNQHDLPKTPVITPFQTPFYGAGYSPEMLYLLDNIQSAAPGLDLRTGSHKPESPSRGSEGDWHSDISASESPVESRKDTPVVKAAPGLDLRTGSHKPESPSQGSEGDCHSDISAPGLPVESHKDTPVVRGCVLVHQEETENLLPRNRVMVTMSYEKACRICTESETDEPLICPCDCKGSIGYVHRTCMTKWIFISGSDICRICRIKLGKWTKRHSPVFLLYTAIKSFVLLYALYIFLYALFYIMSIYCNSPYFLLTTAIVIQIHMADDVVTDYCAYFRSWDNRLRQKLETRNFHYFNSQVLVKEPQSVKLKKPTNQKFVKLIVSFIIVAILFKFTAVTNFGEKVTSTIEVYLHPELQNSTNSLGNSKIKWYCETTLKHLTYGMASEDLEKVNGNIEDKRMNFGRRFLQNSLYYFNATDLLQKSKDKLTAISNSCIGNLKRFTSESIFLRNITRKEASKICKEDNEELPDPDHKPEIFLEHQSNQNATSQNCTLFHLEKNKSTYVENYLDFTRQDRYRKITRRVDEIGFVEVFFDICRILRSFSLLKSLNVEKWIDCLFKYTIVHLHLQLARHIMVEKRPFMEFAPEPAIRPLFFFSLVTRQKIIFFLHLTLLFCVMTWV</sequence>
<dbReference type="CDD" id="cd16495">
    <property type="entry name" value="RING_CH-C4HC3_MARCH"/>
    <property type="match status" value="1"/>
</dbReference>
<evidence type="ECO:0000259" key="13">
    <source>
        <dbReference type="PROSITE" id="PS50089"/>
    </source>
</evidence>
<organism evidence="15 16">
    <name type="scientific">Artemia franciscana</name>
    <name type="common">Brine shrimp</name>
    <name type="synonym">Artemia sanfranciscana</name>
    <dbReference type="NCBI Taxonomy" id="6661"/>
    <lineage>
        <taxon>Eukaryota</taxon>
        <taxon>Metazoa</taxon>
        <taxon>Ecdysozoa</taxon>
        <taxon>Arthropoda</taxon>
        <taxon>Crustacea</taxon>
        <taxon>Branchiopoda</taxon>
        <taxon>Anostraca</taxon>
        <taxon>Artemiidae</taxon>
        <taxon>Artemia</taxon>
    </lineage>
</organism>
<evidence type="ECO:0000256" key="10">
    <source>
        <dbReference type="PROSITE-ProRule" id="PRU00175"/>
    </source>
</evidence>
<dbReference type="GO" id="GO:0008270">
    <property type="term" value="F:zinc ion binding"/>
    <property type="evidence" value="ECO:0007669"/>
    <property type="project" value="UniProtKB-KW"/>
</dbReference>
<gene>
    <name evidence="15" type="ORF">QYM36_005666</name>
</gene>
<keyword evidence="7" id="KW-0862">Zinc</keyword>
<feature type="domain" description="RING-type" evidence="13">
    <location>
        <begin position="230"/>
        <end position="276"/>
    </location>
</feature>
<dbReference type="SUPFAM" id="SSF57850">
    <property type="entry name" value="RING/U-box"/>
    <property type="match status" value="1"/>
</dbReference>
<evidence type="ECO:0000256" key="3">
    <source>
        <dbReference type="ARBA" id="ARBA00022692"/>
    </source>
</evidence>
<reference evidence="15" key="1">
    <citation type="submission" date="2023-07" db="EMBL/GenBank/DDBJ databases">
        <title>Chromosome-level genome assembly of Artemia franciscana.</title>
        <authorList>
            <person name="Jo E."/>
        </authorList>
    </citation>
    <scope>NUCLEOTIDE SEQUENCE</scope>
    <source>
        <tissue evidence="15">Whole body</tissue>
    </source>
</reference>
<evidence type="ECO:0008006" key="17">
    <source>
        <dbReference type="Google" id="ProtNLM"/>
    </source>
</evidence>
<evidence type="ECO:0000256" key="8">
    <source>
        <dbReference type="ARBA" id="ARBA00022989"/>
    </source>
</evidence>
<name>A0AA88IC09_ARTSF</name>
<dbReference type="InterPro" id="IPR013083">
    <property type="entry name" value="Znf_RING/FYVE/PHD"/>
</dbReference>
<dbReference type="Gene3D" id="3.30.40.10">
    <property type="entry name" value="Zinc/RING finger domain, C3HC4 (zinc finger)"/>
    <property type="match status" value="1"/>
</dbReference>
<dbReference type="GO" id="GO:0016020">
    <property type="term" value="C:membrane"/>
    <property type="evidence" value="ECO:0007669"/>
    <property type="project" value="UniProtKB-SubCell"/>
</dbReference>
<evidence type="ECO:0000259" key="14">
    <source>
        <dbReference type="PROSITE" id="PS51292"/>
    </source>
</evidence>
<dbReference type="PANTHER" id="PTHR46065:SF3">
    <property type="entry name" value="FI20425P1"/>
    <property type="match status" value="1"/>
</dbReference>
<keyword evidence="9 12" id="KW-0472">Membrane</keyword>
<evidence type="ECO:0000313" key="15">
    <source>
        <dbReference type="EMBL" id="KAK2718427.1"/>
    </source>
</evidence>
<dbReference type="SMART" id="SM00744">
    <property type="entry name" value="RINGv"/>
    <property type="match status" value="1"/>
</dbReference>
<evidence type="ECO:0000256" key="9">
    <source>
        <dbReference type="ARBA" id="ARBA00023136"/>
    </source>
</evidence>
<comment type="subcellular location">
    <subcellularLocation>
        <location evidence="1">Membrane</location>
        <topology evidence="1">Multi-pass membrane protein</topology>
    </subcellularLocation>
</comment>
<dbReference type="GO" id="GO:0016567">
    <property type="term" value="P:protein ubiquitination"/>
    <property type="evidence" value="ECO:0007669"/>
    <property type="project" value="TreeGrafter"/>
</dbReference>
<keyword evidence="4" id="KW-0479">Metal-binding</keyword>
<dbReference type="PANTHER" id="PTHR46065">
    <property type="entry name" value="E3 UBIQUITIN-PROTEIN LIGASE MARCH 2/3 FAMILY MEMBER"/>
    <property type="match status" value="1"/>
</dbReference>
<keyword evidence="3 12" id="KW-0812">Transmembrane</keyword>